<protein>
    <submittedName>
        <fullName evidence="2">Uncharacterized protein</fullName>
    </submittedName>
</protein>
<comment type="caution">
    <text evidence="2">The sequence shown here is derived from an EMBL/GenBank/DDBJ whole genome shotgun (WGS) entry which is preliminary data.</text>
</comment>
<organism evidence="2 3">
    <name type="scientific">Hibiscus sabdariffa</name>
    <name type="common">roselle</name>
    <dbReference type="NCBI Taxonomy" id="183260"/>
    <lineage>
        <taxon>Eukaryota</taxon>
        <taxon>Viridiplantae</taxon>
        <taxon>Streptophyta</taxon>
        <taxon>Embryophyta</taxon>
        <taxon>Tracheophyta</taxon>
        <taxon>Spermatophyta</taxon>
        <taxon>Magnoliopsida</taxon>
        <taxon>eudicotyledons</taxon>
        <taxon>Gunneridae</taxon>
        <taxon>Pentapetalae</taxon>
        <taxon>rosids</taxon>
        <taxon>malvids</taxon>
        <taxon>Malvales</taxon>
        <taxon>Malvaceae</taxon>
        <taxon>Malvoideae</taxon>
        <taxon>Hibiscus</taxon>
    </lineage>
</organism>
<sequence length="82" mass="8899">MRQTGNLTQTLLKTAFSRFEAEELGGDSTIYGSGIAHDNSGSNLKPTVTHTGNGREAPNGERLDGSTCGAQSEFVRRRWSLR</sequence>
<keyword evidence="3" id="KW-1185">Reference proteome</keyword>
<reference evidence="2 3" key="1">
    <citation type="journal article" date="2024" name="G3 (Bethesda)">
        <title>Genome assembly of Hibiscus sabdariffa L. provides insights into metabolisms of medicinal natural products.</title>
        <authorList>
            <person name="Kim T."/>
        </authorList>
    </citation>
    <scope>NUCLEOTIDE SEQUENCE [LARGE SCALE GENOMIC DNA]</scope>
    <source>
        <strain evidence="2">TK-2024</strain>
        <tissue evidence="2">Old leaves</tissue>
    </source>
</reference>
<name>A0ABR2BN79_9ROSI</name>
<proteinExistence type="predicted"/>
<accession>A0ABR2BN79</accession>
<feature type="region of interest" description="Disordered" evidence="1">
    <location>
        <begin position="36"/>
        <end position="68"/>
    </location>
</feature>
<evidence type="ECO:0000313" key="3">
    <source>
        <dbReference type="Proteomes" id="UP001472677"/>
    </source>
</evidence>
<dbReference type="EMBL" id="JBBPBM010000099">
    <property type="protein sequence ID" value="KAK8508603.1"/>
    <property type="molecule type" value="Genomic_DNA"/>
</dbReference>
<dbReference type="Proteomes" id="UP001472677">
    <property type="component" value="Unassembled WGS sequence"/>
</dbReference>
<feature type="compositionally biased region" description="Polar residues" evidence="1">
    <location>
        <begin position="39"/>
        <end position="52"/>
    </location>
</feature>
<gene>
    <name evidence="2" type="ORF">V6N12_044519</name>
</gene>
<evidence type="ECO:0000256" key="1">
    <source>
        <dbReference type="SAM" id="MobiDB-lite"/>
    </source>
</evidence>
<evidence type="ECO:0000313" key="2">
    <source>
        <dbReference type="EMBL" id="KAK8508603.1"/>
    </source>
</evidence>